<dbReference type="Proteomes" id="UP001497623">
    <property type="component" value="Unassembled WGS sequence"/>
</dbReference>
<reference evidence="1 2" key="1">
    <citation type="submission" date="2024-05" db="EMBL/GenBank/DDBJ databases">
        <authorList>
            <person name="Wallberg A."/>
        </authorList>
    </citation>
    <scope>NUCLEOTIDE SEQUENCE [LARGE SCALE GENOMIC DNA]</scope>
</reference>
<feature type="non-terminal residue" evidence="1">
    <location>
        <position position="280"/>
    </location>
</feature>
<evidence type="ECO:0000313" key="2">
    <source>
        <dbReference type="Proteomes" id="UP001497623"/>
    </source>
</evidence>
<keyword evidence="2" id="KW-1185">Reference proteome</keyword>
<feature type="non-terminal residue" evidence="1">
    <location>
        <position position="1"/>
    </location>
</feature>
<proteinExistence type="predicted"/>
<evidence type="ECO:0000313" key="1">
    <source>
        <dbReference type="EMBL" id="CAL4086045.1"/>
    </source>
</evidence>
<dbReference type="AlphaFoldDB" id="A0AAV2QLE4"/>
<comment type="caution">
    <text evidence="1">The sequence shown here is derived from an EMBL/GenBank/DDBJ whole genome shotgun (WGS) entry which is preliminary data.</text>
</comment>
<protein>
    <submittedName>
        <fullName evidence="1">Uncharacterized protein</fullName>
    </submittedName>
</protein>
<dbReference type="EMBL" id="CAXKWB010007202">
    <property type="protein sequence ID" value="CAL4086045.1"/>
    <property type="molecule type" value="Genomic_DNA"/>
</dbReference>
<organism evidence="1 2">
    <name type="scientific">Meganyctiphanes norvegica</name>
    <name type="common">Northern krill</name>
    <name type="synonym">Thysanopoda norvegica</name>
    <dbReference type="NCBI Taxonomy" id="48144"/>
    <lineage>
        <taxon>Eukaryota</taxon>
        <taxon>Metazoa</taxon>
        <taxon>Ecdysozoa</taxon>
        <taxon>Arthropoda</taxon>
        <taxon>Crustacea</taxon>
        <taxon>Multicrustacea</taxon>
        <taxon>Malacostraca</taxon>
        <taxon>Eumalacostraca</taxon>
        <taxon>Eucarida</taxon>
        <taxon>Euphausiacea</taxon>
        <taxon>Euphausiidae</taxon>
        <taxon>Meganyctiphanes</taxon>
    </lineage>
</organism>
<sequence length="280" mass="30656">VKKNVSVLACEDCHREWEVVCVNLQLNLHIDNWTNSSDESNSMAVTIFHPKASIGPIDLSAATPSSTLSCVAPRVAAEFALRISHSGRGIPADSGCQISPQITGGQIDTTLTKAPTEIAVAEKNGNNMIEDEHGKNRVNSISIDMGIEFNKPSDVINNMVEVNMDEHIVVKEEPQDIEYCEDFGTNFSNERDLFWGDGRSLDMAMETEDDSSLGGVSATSSNCHTEAETAASLLNAPDAIQLKSDFSPRMYNKNIRKNLGFSHVKKKYIITQDRRLGPGK</sequence>
<gene>
    <name evidence="1" type="ORF">MNOR_LOCUS12895</name>
</gene>
<name>A0AAV2QLE4_MEGNR</name>
<accession>A0AAV2QLE4</accession>